<feature type="compositionally biased region" description="Basic and acidic residues" evidence="6">
    <location>
        <begin position="554"/>
        <end position="566"/>
    </location>
</feature>
<evidence type="ECO:0000256" key="5">
    <source>
        <dbReference type="ARBA" id="ARBA00038359"/>
    </source>
</evidence>
<comment type="subcellular location">
    <subcellularLocation>
        <location evidence="1">Membrane</location>
        <topology evidence="1">Multi-pass membrane protein</topology>
    </subcellularLocation>
</comment>
<feature type="compositionally biased region" description="Low complexity" evidence="6">
    <location>
        <begin position="463"/>
        <end position="484"/>
    </location>
</feature>
<evidence type="ECO:0000313" key="9">
    <source>
        <dbReference type="EMBL" id="KAK6508787.1"/>
    </source>
</evidence>
<evidence type="ECO:0000256" key="2">
    <source>
        <dbReference type="ARBA" id="ARBA00022692"/>
    </source>
</evidence>
<comment type="similarity">
    <text evidence="5">Belongs to the SAT4 family.</text>
</comment>
<evidence type="ECO:0000256" key="7">
    <source>
        <dbReference type="SAM" id="Phobius"/>
    </source>
</evidence>
<feature type="region of interest" description="Disordered" evidence="6">
    <location>
        <begin position="349"/>
        <end position="377"/>
    </location>
</feature>
<reference evidence="9 10" key="1">
    <citation type="submission" date="2023-08" db="EMBL/GenBank/DDBJ databases">
        <authorList>
            <person name="Palmer J.M."/>
        </authorList>
    </citation>
    <scope>NUCLEOTIDE SEQUENCE [LARGE SCALE GENOMIC DNA]</scope>
    <source>
        <strain evidence="9 10">TWF481</strain>
    </source>
</reference>
<dbReference type="PANTHER" id="PTHR33048">
    <property type="entry name" value="PTH11-LIKE INTEGRAL MEMBRANE PROTEIN (AFU_ORTHOLOGUE AFUA_5G11245)"/>
    <property type="match status" value="1"/>
</dbReference>
<dbReference type="AlphaFoldDB" id="A0AAV9WIW1"/>
<dbReference type="GO" id="GO:0016020">
    <property type="term" value="C:membrane"/>
    <property type="evidence" value="ECO:0007669"/>
    <property type="project" value="UniProtKB-SubCell"/>
</dbReference>
<keyword evidence="3 7" id="KW-1133">Transmembrane helix</keyword>
<feature type="region of interest" description="Disordered" evidence="6">
    <location>
        <begin position="407"/>
        <end position="566"/>
    </location>
</feature>
<evidence type="ECO:0000313" key="10">
    <source>
        <dbReference type="Proteomes" id="UP001370758"/>
    </source>
</evidence>
<evidence type="ECO:0000259" key="8">
    <source>
        <dbReference type="Pfam" id="PF20684"/>
    </source>
</evidence>
<feature type="compositionally biased region" description="Low complexity" evidence="6">
    <location>
        <begin position="349"/>
        <end position="363"/>
    </location>
</feature>
<evidence type="ECO:0000256" key="4">
    <source>
        <dbReference type="ARBA" id="ARBA00023136"/>
    </source>
</evidence>
<proteinExistence type="inferred from homology"/>
<feature type="transmembrane region" description="Helical" evidence="7">
    <location>
        <begin position="138"/>
        <end position="160"/>
    </location>
</feature>
<evidence type="ECO:0000256" key="1">
    <source>
        <dbReference type="ARBA" id="ARBA00004141"/>
    </source>
</evidence>
<feature type="compositionally biased region" description="Basic and acidic residues" evidence="6">
    <location>
        <begin position="528"/>
        <end position="539"/>
    </location>
</feature>
<feature type="domain" description="Rhodopsin" evidence="8">
    <location>
        <begin position="77"/>
        <end position="318"/>
    </location>
</feature>
<keyword evidence="2 7" id="KW-0812">Transmembrane</keyword>
<accession>A0AAV9WIW1</accession>
<feature type="transmembrane region" description="Helical" evidence="7">
    <location>
        <begin position="255"/>
        <end position="279"/>
    </location>
</feature>
<gene>
    <name evidence="9" type="ORF">TWF481_003557</name>
</gene>
<organism evidence="9 10">
    <name type="scientific">Arthrobotrys musiformis</name>
    <dbReference type="NCBI Taxonomy" id="47236"/>
    <lineage>
        <taxon>Eukaryota</taxon>
        <taxon>Fungi</taxon>
        <taxon>Dikarya</taxon>
        <taxon>Ascomycota</taxon>
        <taxon>Pezizomycotina</taxon>
        <taxon>Orbiliomycetes</taxon>
        <taxon>Orbiliales</taxon>
        <taxon>Orbiliaceae</taxon>
        <taxon>Arthrobotrys</taxon>
    </lineage>
</organism>
<evidence type="ECO:0000256" key="3">
    <source>
        <dbReference type="ARBA" id="ARBA00022989"/>
    </source>
</evidence>
<name>A0AAV9WIW1_9PEZI</name>
<feature type="transmembrane region" description="Helical" evidence="7">
    <location>
        <begin position="172"/>
        <end position="196"/>
    </location>
</feature>
<keyword evidence="10" id="KW-1185">Reference proteome</keyword>
<feature type="transmembrane region" description="Helical" evidence="7">
    <location>
        <begin position="59"/>
        <end position="77"/>
    </location>
</feature>
<keyword evidence="4 7" id="KW-0472">Membrane</keyword>
<dbReference type="Proteomes" id="UP001370758">
    <property type="component" value="Unassembled WGS sequence"/>
</dbReference>
<evidence type="ECO:0000256" key="6">
    <source>
        <dbReference type="SAM" id="MobiDB-lite"/>
    </source>
</evidence>
<feature type="transmembrane region" description="Helical" evidence="7">
    <location>
        <begin position="219"/>
        <end position="243"/>
    </location>
</feature>
<feature type="compositionally biased region" description="Basic and acidic residues" evidence="6">
    <location>
        <begin position="411"/>
        <end position="420"/>
    </location>
</feature>
<feature type="transmembrane region" description="Helical" evidence="7">
    <location>
        <begin position="291"/>
        <end position="314"/>
    </location>
</feature>
<protein>
    <recommendedName>
        <fullName evidence="8">Rhodopsin domain-containing protein</fullName>
    </recommendedName>
</protein>
<dbReference type="EMBL" id="JAVHJL010000002">
    <property type="protein sequence ID" value="KAK6508787.1"/>
    <property type="molecule type" value="Genomic_DNA"/>
</dbReference>
<comment type="caution">
    <text evidence="9">The sequence shown here is derived from an EMBL/GenBank/DDBJ whole genome shotgun (WGS) entry which is preliminary data.</text>
</comment>
<dbReference type="InterPro" id="IPR049326">
    <property type="entry name" value="Rhodopsin_dom_fungi"/>
</dbReference>
<sequence>MTSTAPRPSPTVYSTGQTLEDITALIDLAVLSGASPDEFQVPPVLNDPNYVPSKYNQNLLNGFGIVTAILATAMMSIRVYVRTKQCRGRYTTDDYCLAVGYLMMVMQWTIVFVGVNRFQWGQHTYDMKISSLLVDYKFLYVYEMLFTSTLVMVRLSLLFFLGRLFREASRSFIILTNTLIVCNVVFGIASIFAYTFQCSDARAAWDIYVKLKVGCKPLYIYYIISGFQLALDFSSVLVPIRLVNALSGLSFKKKVEVLAMFSLGLSACVISVARCIYLGPVVEAIDQSDASANLTICCLLEGTVALIAACVPAARQFFGGLSSEPSVVRITGKVVSSFRSMTTSATSTSKRSSIMLSSQSKSQTGRGGGGLGDRDSQMLHSHYGRILGAGDSLEMVGSPVEARSANTRYNLRGDLDKDIDVEATADTNPRGEPDDEEGRSEGKEHKPWGRHLSISRLKFNHQASRFSPTSSPSSSDAGSRGTRPTSPPPRSTPMMQVQLDSRPGLPTAPSFESTGSGVNSSTNSLDLSHWDTMEGDDHPAALTPRPRPTSGGRTEQHDWRDSVRVD</sequence>
<dbReference type="PANTHER" id="PTHR33048:SF47">
    <property type="entry name" value="INTEGRAL MEMBRANE PROTEIN-RELATED"/>
    <property type="match status" value="1"/>
</dbReference>
<feature type="compositionally biased region" description="Low complexity" evidence="6">
    <location>
        <begin position="513"/>
        <end position="524"/>
    </location>
</feature>
<dbReference type="Pfam" id="PF20684">
    <property type="entry name" value="Fung_rhodopsin"/>
    <property type="match status" value="1"/>
</dbReference>
<feature type="transmembrane region" description="Helical" evidence="7">
    <location>
        <begin position="98"/>
        <end position="118"/>
    </location>
</feature>
<dbReference type="InterPro" id="IPR052337">
    <property type="entry name" value="SAT4-like"/>
</dbReference>